<dbReference type="EMBL" id="MDGQ01000002">
    <property type="protein sequence ID" value="OEK07496.1"/>
    <property type="molecule type" value="Genomic_DNA"/>
</dbReference>
<evidence type="ECO:0000259" key="5">
    <source>
        <dbReference type="Pfam" id="PF25653"/>
    </source>
</evidence>
<dbReference type="InterPro" id="IPR004554">
    <property type="entry name" value="HMG_CoA_Rdtase_eu_arc"/>
</dbReference>
<organism evidence="6 7">
    <name type="scientific">Roseivirga misakiensis</name>
    <dbReference type="NCBI Taxonomy" id="1563681"/>
    <lineage>
        <taxon>Bacteria</taxon>
        <taxon>Pseudomonadati</taxon>
        <taxon>Bacteroidota</taxon>
        <taxon>Cytophagia</taxon>
        <taxon>Cytophagales</taxon>
        <taxon>Roseivirgaceae</taxon>
        <taxon>Roseivirga</taxon>
    </lineage>
</organism>
<comment type="similarity">
    <text evidence="1">Belongs to the HMG-CoA reductase family.</text>
</comment>
<dbReference type="GO" id="GO:0015936">
    <property type="term" value="P:coenzyme A metabolic process"/>
    <property type="evidence" value="ECO:0007669"/>
    <property type="project" value="InterPro"/>
</dbReference>
<evidence type="ECO:0000313" key="6">
    <source>
        <dbReference type="EMBL" id="OEK07496.1"/>
    </source>
</evidence>
<dbReference type="Gene3D" id="3.30.70.420">
    <property type="entry name" value="Hydroxymethylglutaryl-CoA reductase, class I/II, NAD/NADP-binding domain"/>
    <property type="match status" value="1"/>
</dbReference>
<dbReference type="STRING" id="1563681.BFP71_00380"/>
<dbReference type="InterPro" id="IPR002202">
    <property type="entry name" value="HMG_CoA_Rdtase"/>
</dbReference>
<dbReference type="PANTHER" id="PTHR10572">
    <property type="entry name" value="3-HYDROXY-3-METHYLGLUTARYL-COENZYME A REDUCTASE"/>
    <property type="match status" value="1"/>
</dbReference>
<gene>
    <name evidence="6" type="ORF">BFP71_00380</name>
</gene>
<dbReference type="CDD" id="cd00643">
    <property type="entry name" value="HMG-CoA_reductase_classI"/>
    <property type="match status" value="1"/>
</dbReference>
<feature type="domain" description="Hydroxymethylglutaryl-CoA reductase-like" evidence="5">
    <location>
        <begin position="8"/>
        <end position="121"/>
    </location>
</feature>
<dbReference type="InterPro" id="IPR009029">
    <property type="entry name" value="HMG_CoA_Rdtase_sub-bd_dom_sf"/>
</dbReference>
<evidence type="ECO:0000256" key="3">
    <source>
        <dbReference type="ARBA" id="ARBA00022857"/>
    </source>
</evidence>
<dbReference type="InterPro" id="IPR009023">
    <property type="entry name" value="HMG_CoA_Rdtase_NAD(P)-bd_sf"/>
</dbReference>
<dbReference type="InterPro" id="IPR057868">
    <property type="entry name" value="HMG-CoA"/>
</dbReference>
<dbReference type="PANTHER" id="PTHR10572:SF24">
    <property type="entry name" value="3-HYDROXY-3-METHYLGLUTARYL-COENZYME A REDUCTASE"/>
    <property type="match status" value="1"/>
</dbReference>
<dbReference type="OrthoDB" id="9794902at2"/>
<dbReference type="AlphaFoldDB" id="A0A1E5T817"/>
<accession>A0A1E5T817</accession>
<evidence type="ECO:0000313" key="7">
    <source>
        <dbReference type="Proteomes" id="UP000095552"/>
    </source>
</evidence>
<reference evidence="6 7" key="1">
    <citation type="submission" date="2016-08" db="EMBL/GenBank/DDBJ databases">
        <title>Draft genome of Fabibacter sp. strain SK-8.</title>
        <authorList>
            <person name="Wong S.-K."/>
            <person name="Hamasaki K."/>
            <person name="Yoshizawa S."/>
        </authorList>
    </citation>
    <scope>NUCLEOTIDE SEQUENCE [LARGE SCALE GENOMIC DNA]</scope>
    <source>
        <strain evidence="6 7">SK-8</strain>
    </source>
</reference>
<dbReference type="RefSeq" id="WP_069833479.1">
    <property type="nucleotide sequence ID" value="NZ_MDGQ01000002.1"/>
</dbReference>
<dbReference type="SUPFAM" id="SSF56542">
    <property type="entry name" value="Substrate-binding domain of HMG-CoA reductase"/>
    <property type="match status" value="1"/>
</dbReference>
<dbReference type="Gene3D" id="3.90.770.10">
    <property type="entry name" value="3-hydroxy-3-methylglutaryl-coenzyme A Reductase, Chain A, domain 2"/>
    <property type="match status" value="1"/>
</dbReference>
<name>A0A1E5T817_9BACT</name>
<dbReference type="PRINTS" id="PR00071">
    <property type="entry name" value="HMGCOARDTASE"/>
</dbReference>
<dbReference type="InterPro" id="IPR023076">
    <property type="entry name" value="HMG_CoA_Rdtase_CS"/>
</dbReference>
<comment type="caution">
    <text evidence="6">The sequence shown here is derived from an EMBL/GenBank/DDBJ whole genome shotgun (WGS) entry which is preliminary data.</text>
</comment>
<sequence>MNFIPKSLLKKLYTRGSLTKADEGFVFNIKNRLIDVHLEGLSQLAVEGTEIQKDQIFADLGDGKWLSVEEINQQNGFGLKLGKSFNVLVASQLNGQKNLNLSFKFDTKPFGKLSFNITDQVNAHKVERALKIPRIIDADYGEEAMTQRQEFVKSFTGTTPANISNPIKDTSVYQGNIEHLTGFAKIPMGIAGPIKVNGEHAQGDFLIPLATTEGTLVASYNKGIKLVNEVGGVNCRVIQDSMQRAPVFIFDSLVKAVDFGKWIKTVTQDLKTQAELGSNHLKYDHVEVYHAGNNVFLRFNFFTGDAAGQNMVNKATFQICQWILETYEGIQHFFLESNMASDKKHSFINSLNSRGKRVIAEVTFPEELLVKNFGVDAHQLQRHLGVANLGGMMAGVNNNGLHTANALAAMFIAFGQDVANLAESTAGFLHTEVLADGSLYGTVTLPSLIVGTVGGGTALPTQKDCLEMVDCYGAGKAKKLAEIMAGVVLAGEISLGAAISSLDWVAAHEDLGRNAIP</sequence>
<keyword evidence="7" id="KW-1185">Reference proteome</keyword>
<dbReference type="Pfam" id="PF25653">
    <property type="entry name" value="HMG-CoA_red_N"/>
    <property type="match status" value="1"/>
</dbReference>
<dbReference type="EC" id="1.1.1.34" evidence="2"/>
<evidence type="ECO:0000256" key="4">
    <source>
        <dbReference type="ARBA" id="ARBA00023002"/>
    </source>
</evidence>
<dbReference type="Pfam" id="PF00368">
    <property type="entry name" value="HMG-CoA_red"/>
    <property type="match status" value="1"/>
</dbReference>
<dbReference type="PROSITE" id="PS00318">
    <property type="entry name" value="HMG_COA_REDUCTASE_2"/>
    <property type="match status" value="1"/>
</dbReference>
<dbReference type="GO" id="GO:0008299">
    <property type="term" value="P:isoprenoid biosynthetic process"/>
    <property type="evidence" value="ECO:0007669"/>
    <property type="project" value="InterPro"/>
</dbReference>
<evidence type="ECO:0000256" key="1">
    <source>
        <dbReference type="ARBA" id="ARBA00007661"/>
    </source>
</evidence>
<keyword evidence="4" id="KW-0560">Oxidoreductase</keyword>
<protein>
    <recommendedName>
        <fullName evidence="2">hydroxymethylglutaryl-CoA reductase (NADPH)</fullName>
        <ecNumber evidence="2">1.1.1.34</ecNumber>
    </recommendedName>
</protein>
<dbReference type="Proteomes" id="UP000095552">
    <property type="component" value="Unassembled WGS sequence"/>
</dbReference>
<dbReference type="GO" id="GO:0004420">
    <property type="term" value="F:hydroxymethylglutaryl-CoA reductase (NADPH) activity"/>
    <property type="evidence" value="ECO:0007669"/>
    <property type="project" value="UniProtKB-EC"/>
</dbReference>
<dbReference type="PROSITE" id="PS50065">
    <property type="entry name" value="HMG_COA_REDUCTASE_4"/>
    <property type="match status" value="1"/>
</dbReference>
<keyword evidence="3" id="KW-0521">NADP</keyword>
<evidence type="ECO:0000256" key="2">
    <source>
        <dbReference type="ARBA" id="ARBA00012999"/>
    </source>
</evidence>
<proteinExistence type="inferred from homology"/>
<dbReference type="SUPFAM" id="SSF55035">
    <property type="entry name" value="NAD-binding domain of HMG-CoA reductase"/>
    <property type="match status" value="1"/>
</dbReference>
<dbReference type="InterPro" id="IPR023074">
    <property type="entry name" value="HMG_CoA_Rdtase_cat_sf"/>
</dbReference>